<dbReference type="Proteomes" id="UP000186112">
    <property type="component" value="Unassembled WGS sequence"/>
</dbReference>
<proteinExistence type="predicted"/>
<dbReference type="EMBL" id="LTDM01000065">
    <property type="protein sequence ID" value="OLS01637.1"/>
    <property type="molecule type" value="Genomic_DNA"/>
</dbReference>
<sequence>MKDNFSCPNEIPSTVKDDLFCTPLECPEKISVKRFSSPTTELSPEEFEKQKQCIEQINNLLSTLTNPRDPNNLSALRLHFRMLRGILVEIELECNDTKEIIKGLLKEAGRDFLQIEDIGKRYFIPYNRICMINSNDCSPHENHNHNRELKDIDKCLRRDIVLNFGKVVSADPKLINFFFGIPLYLQLANLIGCKVVVKIDGELSVLEGKLVESIKEKICINTLDNTVREINITEICSIII</sequence>
<dbReference type="AlphaFoldDB" id="A0A1U7M2U7"/>
<protein>
    <submittedName>
        <fullName evidence="1">Uncharacterized protein</fullName>
    </submittedName>
</protein>
<evidence type="ECO:0000313" key="2">
    <source>
        <dbReference type="Proteomes" id="UP000186112"/>
    </source>
</evidence>
<reference evidence="1 2" key="1">
    <citation type="submission" date="2016-02" db="EMBL/GenBank/DDBJ databases">
        <title>Genome sequence of Tissierella creatinophila DSM 6911.</title>
        <authorList>
            <person name="Poehlein A."/>
            <person name="Daniel R."/>
        </authorList>
    </citation>
    <scope>NUCLEOTIDE SEQUENCE [LARGE SCALE GENOMIC DNA]</scope>
    <source>
        <strain evidence="1 2">DSM 6911</strain>
    </source>
</reference>
<organism evidence="1 2">
    <name type="scientific">Tissierella creatinophila DSM 6911</name>
    <dbReference type="NCBI Taxonomy" id="1123403"/>
    <lineage>
        <taxon>Bacteria</taxon>
        <taxon>Bacillati</taxon>
        <taxon>Bacillota</taxon>
        <taxon>Tissierellia</taxon>
        <taxon>Tissierellales</taxon>
        <taxon>Tissierellaceae</taxon>
        <taxon>Tissierella</taxon>
    </lineage>
</organism>
<dbReference type="RefSeq" id="WP_075728494.1">
    <property type="nucleotide sequence ID" value="NZ_LTDM01000065.1"/>
</dbReference>
<comment type="caution">
    <text evidence="1">The sequence shown here is derived from an EMBL/GenBank/DDBJ whole genome shotgun (WGS) entry which is preliminary data.</text>
</comment>
<gene>
    <name evidence="1" type="ORF">TICRE_24610</name>
</gene>
<name>A0A1U7M2U7_TISCR</name>
<keyword evidence="2" id="KW-1185">Reference proteome</keyword>
<dbReference type="OrthoDB" id="2664331at2"/>
<accession>A0A1U7M2U7</accession>
<evidence type="ECO:0000313" key="1">
    <source>
        <dbReference type="EMBL" id="OLS01637.1"/>
    </source>
</evidence>